<evidence type="ECO:0000256" key="4">
    <source>
        <dbReference type="ARBA" id="ARBA00022980"/>
    </source>
</evidence>
<comment type="similarity">
    <text evidence="2">Belongs to the bacterial ribosomal protein bL32 family.</text>
</comment>
<keyword evidence="6" id="KW-0687">Ribonucleoprotein</keyword>
<dbReference type="GO" id="GO:0003735">
    <property type="term" value="F:structural constituent of ribosome"/>
    <property type="evidence" value="ECO:0007669"/>
    <property type="project" value="InterPro"/>
</dbReference>
<keyword evidence="3" id="KW-0809">Transit peptide</keyword>
<dbReference type="GO" id="GO:0006412">
    <property type="term" value="P:translation"/>
    <property type="evidence" value="ECO:0007669"/>
    <property type="project" value="InterPro"/>
</dbReference>
<accession>A0A1E5RZW3</accession>
<evidence type="ECO:0000256" key="7">
    <source>
        <dbReference type="ARBA" id="ARBA00039935"/>
    </source>
</evidence>
<dbReference type="GO" id="GO:0005762">
    <property type="term" value="C:mitochondrial large ribosomal subunit"/>
    <property type="evidence" value="ECO:0007669"/>
    <property type="project" value="TreeGrafter"/>
</dbReference>
<dbReference type="InParanoid" id="A0A1E5RZW3"/>
<dbReference type="FunCoup" id="A0A1E5RZW3">
    <property type="interactions" value="295"/>
</dbReference>
<dbReference type="NCBIfam" id="TIGR01031">
    <property type="entry name" value="rpmF_bact"/>
    <property type="match status" value="1"/>
</dbReference>
<protein>
    <recommendedName>
        <fullName evidence="7">Large ribosomal subunit protein bL32m</fullName>
    </recommendedName>
</protein>
<evidence type="ECO:0000256" key="1">
    <source>
        <dbReference type="ARBA" id="ARBA00004173"/>
    </source>
</evidence>
<comment type="caution">
    <text evidence="8">The sequence shown here is derived from an EMBL/GenBank/DDBJ whole genome shotgun (WGS) entry which is preliminary data.</text>
</comment>
<dbReference type="InterPro" id="IPR002677">
    <property type="entry name" value="Ribosomal_bL32"/>
</dbReference>
<dbReference type="InterPro" id="IPR051991">
    <property type="entry name" value="Mitoribosomal_protein_bL32"/>
</dbReference>
<keyword evidence="9" id="KW-1185">Reference proteome</keyword>
<dbReference type="STRING" id="56408.A0A1E5RZW3"/>
<dbReference type="Pfam" id="PF01783">
    <property type="entry name" value="Ribosomal_L32p"/>
    <property type="match status" value="1"/>
</dbReference>
<dbReference type="PANTHER" id="PTHR21026">
    <property type="entry name" value="39S RIBOSOMAL PROTEIN L32, MITOCHONDRIAL"/>
    <property type="match status" value="1"/>
</dbReference>
<keyword evidence="4 8" id="KW-0689">Ribosomal protein</keyword>
<evidence type="ECO:0000313" key="8">
    <source>
        <dbReference type="EMBL" id="OEJ92298.1"/>
    </source>
</evidence>
<name>A0A1E5RZW3_9ASCO</name>
<proteinExistence type="inferred from homology"/>
<keyword evidence="5" id="KW-0496">Mitochondrion</keyword>
<dbReference type="EMBL" id="LPNM01000001">
    <property type="protein sequence ID" value="OEJ92298.1"/>
    <property type="molecule type" value="Genomic_DNA"/>
</dbReference>
<evidence type="ECO:0000256" key="2">
    <source>
        <dbReference type="ARBA" id="ARBA00008560"/>
    </source>
</evidence>
<sequence length="248" mass="28280">MALSIPIDQISIQPASVHWLNFQHKNAGLKTRYIESMSAGVLSLRNVLAPRASAVWWPSALSKIVSKPFLSAPALQSSAITSDIGISLPLGKLKEMLGISDCVHHDHADHQHLEKDFFSNNGILKAVPKKKMSLQKRRSRQLGPARKQEKYINHLNRCPSCGHYKRSHTVCMNCFVEVRDLWTKFMGKPAKSEPLQNEYLTKEDKNVLYSNRKPMDFEKSALRRKNINEKNRLMKRNTTNTLPVEPKK</sequence>
<evidence type="ECO:0000256" key="5">
    <source>
        <dbReference type="ARBA" id="ARBA00023128"/>
    </source>
</evidence>
<evidence type="ECO:0000256" key="3">
    <source>
        <dbReference type="ARBA" id="ARBA00022946"/>
    </source>
</evidence>
<evidence type="ECO:0000256" key="6">
    <source>
        <dbReference type="ARBA" id="ARBA00023274"/>
    </source>
</evidence>
<dbReference type="InterPro" id="IPR011332">
    <property type="entry name" value="Ribosomal_zn-bd"/>
</dbReference>
<evidence type="ECO:0000313" key="9">
    <source>
        <dbReference type="Proteomes" id="UP000095728"/>
    </source>
</evidence>
<organism evidence="8 9">
    <name type="scientific">Hanseniaspora osmophila</name>
    <dbReference type="NCBI Taxonomy" id="56408"/>
    <lineage>
        <taxon>Eukaryota</taxon>
        <taxon>Fungi</taxon>
        <taxon>Dikarya</taxon>
        <taxon>Ascomycota</taxon>
        <taxon>Saccharomycotina</taxon>
        <taxon>Saccharomycetes</taxon>
        <taxon>Saccharomycodales</taxon>
        <taxon>Saccharomycodaceae</taxon>
        <taxon>Hanseniaspora</taxon>
    </lineage>
</organism>
<reference evidence="9" key="1">
    <citation type="journal article" date="2016" name="Genome Announc.">
        <title>Genome sequences of three species of Hanseniaspora isolated from spontaneous wine fermentations.</title>
        <authorList>
            <person name="Sternes P.R."/>
            <person name="Lee D."/>
            <person name="Kutyna D.R."/>
            <person name="Borneman A.R."/>
        </authorList>
    </citation>
    <scope>NUCLEOTIDE SEQUENCE [LARGE SCALE GENOMIC DNA]</scope>
    <source>
        <strain evidence="9">AWRI3579</strain>
    </source>
</reference>
<dbReference type="SUPFAM" id="SSF57829">
    <property type="entry name" value="Zn-binding ribosomal proteins"/>
    <property type="match status" value="1"/>
</dbReference>
<dbReference type="AlphaFoldDB" id="A0A1E5RZW3"/>
<dbReference type="PANTHER" id="PTHR21026:SF2">
    <property type="entry name" value="LARGE RIBOSOMAL SUBUNIT PROTEIN BL32M"/>
    <property type="match status" value="1"/>
</dbReference>
<dbReference type="OrthoDB" id="2014905at2759"/>
<dbReference type="Proteomes" id="UP000095728">
    <property type="component" value="Unassembled WGS sequence"/>
</dbReference>
<comment type="subcellular location">
    <subcellularLocation>
        <location evidence="1">Mitochondrion</location>
    </subcellularLocation>
</comment>
<gene>
    <name evidence="8" type="ORF">AWRI3579_g133</name>
</gene>